<sequence>MTHRDENSPLRAALTAIDAAHPLVAPMNGNVQLILPRLDRMEAKDAYVIEYLEYLERRIAELESRLSEG</sequence>
<reference evidence="1 2" key="1">
    <citation type="submission" date="2016-10" db="EMBL/GenBank/DDBJ databases">
        <authorList>
            <person name="de Groot N.N."/>
        </authorList>
    </citation>
    <scope>NUCLEOTIDE SEQUENCE [LARGE SCALE GENOMIC DNA]</scope>
    <source>
        <strain evidence="1 2">DSM 10495</strain>
    </source>
</reference>
<evidence type="ECO:0000313" key="1">
    <source>
        <dbReference type="EMBL" id="SEC15481.1"/>
    </source>
</evidence>
<gene>
    <name evidence="1" type="ORF">SAMN04489745_2205</name>
</gene>
<dbReference type="AlphaFoldDB" id="A0A1H4Q794"/>
<accession>A0A1H4Q794</accession>
<proteinExistence type="predicted"/>
<name>A0A1H4Q794_9MICC</name>
<dbReference type="Proteomes" id="UP000182652">
    <property type="component" value="Unassembled WGS sequence"/>
</dbReference>
<dbReference type="OrthoDB" id="5075412at2"/>
<protein>
    <submittedName>
        <fullName evidence="1">Uncharacterized protein</fullName>
    </submittedName>
</protein>
<dbReference type="STRING" id="156980.SAMN04489745_2205"/>
<keyword evidence="2" id="KW-1185">Reference proteome</keyword>
<evidence type="ECO:0000313" key="2">
    <source>
        <dbReference type="Proteomes" id="UP000182652"/>
    </source>
</evidence>
<organism evidence="1 2">
    <name type="scientific">Arthrobacter woluwensis</name>
    <dbReference type="NCBI Taxonomy" id="156980"/>
    <lineage>
        <taxon>Bacteria</taxon>
        <taxon>Bacillati</taxon>
        <taxon>Actinomycetota</taxon>
        <taxon>Actinomycetes</taxon>
        <taxon>Micrococcales</taxon>
        <taxon>Micrococcaceae</taxon>
        <taxon>Arthrobacter</taxon>
    </lineage>
</organism>
<dbReference type="RefSeq" id="WP_066212619.1">
    <property type="nucleotide sequence ID" value="NZ_FNSN01000003.1"/>
</dbReference>
<dbReference type="EMBL" id="FNSN01000003">
    <property type="protein sequence ID" value="SEC15481.1"/>
    <property type="molecule type" value="Genomic_DNA"/>
</dbReference>